<evidence type="ECO:0000256" key="3">
    <source>
        <dbReference type="ARBA" id="ARBA00012363"/>
    </source>
</evidence>
<gene>
    <name evidence="8" type="primary">pck</name>
    <name evidence="8" type="ORF">PM10SUCC1_07080</name>
</gene>
<accession>A0A9W6GH82</accession>
<dbReference type="InterPro" id="IPR013035">
    <property type="entry name" value="PEP_carboxykinase_C"/>
</dbReference>
<evidence type="ECO:0000256" key="6">
    <source>
        <dbReference type="ARBA" id="ARBA00023239"/>
    </source>
</evidence>
<dbReference type="GO" id="GO:0004612">
    <property type="term" value="F:phosphoenolpyruvate carboxykinase (ATP) activity"/>
    <property type="evidence" value="ECO:0007669"/>
    <property type="project" value="UniProtKB-EC"/>
</dbReference>
<proteinExistence type="inferred from homology"/>
<comment type="catalytic activity">
    <reaction evidence="7">
        <text>oxaloacetate + ATP = phosphoenolpyruvate + ADP + CO2</text>
        <dbReference type="Rhea" id="RHEA:18617"/>
        <dbReference type="ChEBI" id="CHEBI:16452"/>
        <dbReference type="ChEBI" id="CHEBI:16526"/>
        <dbReference type="ChEBI" id="CHEBI:30616"/>
        <dbReference type="ChEBI" id="CHEBI:58702"/>
        <dbReference type="ChEBI" id="CHEBI:456216"/>
        <dbReference type="EC" id="4.1.1.49"/>
    </reaction>
</comment>
<dbReference type="EMBL" id="BSDY01000003">
    <property type="protein sequence ID" value="GLI55193.1"/>
    <property type="molecule type" value="Genomic_DNA"/>
</dbReference>
<dbReference type="SUPFAM" id="SSF53795">
    <property type="entry name" value="PEP carboxykinase-like"/>
    <property type="match status" value="1"/>
</dbReference>
<protein>
    <recommendedName>
        <fullName evidence="3">phosphoenolpyruvate carboxykinase (ATP)</fullName>
        <ecNumber evidence="3">4.1.1.49</ecNumber>
    </recommendedName>
</protein>
<dbReference type="Gene3D" id="3.90.228.20">
    <property type="match status" value="2"/>
</dbReference>
<evidence type="ECO:0000256" key="5">
    <source>
        <dbReference type="ARBA" id="ARBA00022840"/>
    </source>
</evidence>
<evidence type="ECO:0000256" key="1">
    <source>
        <dbReference type="ARBA" id="ARBA00004742"/>
    </source>
</evidence>
<evidence type="ECO:0000256" key="2">
    <source>
        <dbReference type="ARBA" id="ARBA00006052"/>
    </source>
</evidence>
<keyword evidence="6" id="KW-0456">Lyase</keyword>
<evidence type="ECO:0000313" key="8">
    <source>
        <dbReference type="EMBL" id="GLI55193.1"/>
    </source>
</evidence>
<dbReference type="GO" id="GO:0005524">
    <property type="term" value="F:ATP binding"/>
    <property type="evidence" value="ECO:0007669"/>
    <property type="project" value="UniProtKB-KW"/>
</dbReference>
<dbReference type="Proteomes" id="UP001144471">
    <property type="component" value="Unassembled WGS sequence"/>
</dbReference>
<keyword evidence="4" id="KW-0547">Nucleotide-binding</keyword>
<keyword evidence="9" id="KW-1185">Reference proteome</keyword>
<dbReference type="GO" id="GO:0006094">
    <property type="term" value="P:gluconeogenesis"/>
    <property type="evidence" value="ECO:0007669"/>
    <property type="project" value="InterPro"/>
</dbReference>
<dbReference type="EC" id="4.1.1.49" evidence="3"/>
<keyword evidence="5" id="KW-0067">ATP-binding</keyword>
<dbReference type="Pfam" id="PF01293">
    <property type="entry name" value="PEPCK_ATP"/>
    <property type="match status" value="1"/>
</dbReference>
<dbReference type="SUPFAM" id="SSF68923">
    <property type="entry name" value="PEP carboxykinase N-terminal domain"/>
    <property type="match status" value="1"/>
</dbReference>
<evidence type="ECO:0000256" key="7">
    <source>
        <dbReference type="ARBA" id="ARBA00047371"/>
    </source>
</evidence>
<dbReference type="AlphaFoldDB" id="A0A9W6GH82"/>
<dbReference type="RefSeq" id="WP_281833511.1">
    <property type="nucleotide sequence ID" value="NZ_BSDY01000003.1"/>
</dbReference>
<reference evidence="8" key="1">
    <citation type="submission" date="2022-12" db="EMBL/GenBank/DDBJ databases">
        <title>Reference genome sequencing for broad-spectrum identification of bacterial and archaeal isolates by mass spectrometry.</title>
        <authorList>
            <person name="Sekiguchi Y."/>
            <person name="Tourlousse D.M."/>
        </authorList>
    </citation>
    <scope>NUCLEOTIDE SEQUENCE</scope>
    <source>
        <strain evidence="8">10succ1</strain>
    </source>
</reference>
<dbReference type="InterPro" id="IPR008210">
    <property type="entry name" value="PEP_carboxykinase_N"/>
</dbReference>
<comment type="similarity">
    <text evidence="2">Belongs to the phosphoenolpyruvate carboxykinase (ATP) family.</text>
</comment>
<comment type="pathway">
    <text evidence="1">Carbohydrate biosynthesis; gluconeogenesis.</text>
</comment>
<sequence>MSTQFGFKRDEIGRGTPKAFSRIRTTIETSFYRNNVISVKSLEEAYNLAMESSGTIVTDLPIHRAEELGLPGDSKVLIFNDGARTGRTAAARKILGERHVTEEKYEGLIREAVFQGRNKKMYRASVCVGLHEEFMVRAHLVIPAGYENILYSWMLNFQNFNEEFIVKYDNSQEIEEGDIFVYSDPEWENENHPHGLTFFDSEHNCAALLGMRYFGEHKKGTLTLAWTIASRAGYTPCHGGQKRYNLEDGKKFIVGVFGLSGSGKSTITHAKHGDKYDITVLHDDAFIISNKDGSSISMEPSYFDKTQDYPTDSEDNKYLLTMQNCGATMDKAGLIVPVTEDIRNGNGRAVKSKFWSPNRAYKFDKKCDAIFWLMKDESLPPVIKVNSPTLGAAFGATLATKRTSAEHLLKGVDSNELVIEPYANPFRTYPLVHDYKKFKSLFKEREIDCYVLNTGFFLHKKITPAVTLGIIEDIVEGKAEFQKLGPFENIEYLEVPDYIPDFTDVSYLNLVESRIDKRVEFIGELRDYNKLPYEASESLHKLMEKIQELKADIAE</sequence>
<evidence type="ECO:0000313" key="9">
    <source>
        <dbReference type="Proteomes" id="UP001144471"/>
    </source>
</evidence>
<dbReference type="InterPro" id="IPR001272">
    <property type="entry name" value="PEP_carboxykinase_ATP"/>
</dbReference>
<dbReference type="Gene3D" id="3.40.449.10">
    <property type="entry name" value="Phosphoenolpyruvate Carboxykinase, domain 1"/>
    <property type="match status" value="1"/>
</dbReference>
<name>A0A9W6GH82_9FUSO</name>
<organism evidence="8 9">
    <name type="scientific">Propionigenium maris DSM 9537</name>
    <dbReference type="NCBI Taxonomy" id="1123000"/>
    <lineage>
        <taxon>Bacteria</taxon>
        <taxon>Fusobacteriati</taxon>
        <taxon>Fusobacteriota</taxon>
        <taxon>Fusobacteriia</taxon>
        <taxon>Fusobacteriales</taxon>
        <taxon>Fusobacteriaceae</taxon>
        <taxon>Propionigenium</taxon>
    </lineage>
</organism>
<evidence type="ECO:0000256" key="4">
    <source>
        <dbReference type="ARBA" id="ARBA00022741"/>
    </source>
</evidence>
<comment type="caution">
    <text evidence="8">The sequence shown here is derived from an EMBL/GenBank/DDBJ whole genome shotgun (WGS) entry which is preliminary data.</text>
</comment>